<dbReference type="Proteomes" id="UP001501495">
    <property type="component" value="Unassembled WGS sequence"/>
</dbReference>
<name>A0ABP7XAU3_9ACTN</name>
<accession>A0ABP7XAU3</accession>
<proteinExistence type="predicted"/>
<protein>
    <recommendedName>
        <fullName evidence="3">Small CPxCG-related zinc finger protein</fullName>
    </recommendedName>
</protein>
<comment type="caution">
    <text evidence="1">The sequence shown here is derived from an EMBL/GenBank/DDBJ whole genome shotgun (WGS) entry which is preliminary data.</text>
</comment>
<keyword evidence="2" id="KW-1185">Reference proteome</keyword>
<dbReference type="RefSeq" id="WP_344731430.1">
    <property type="nucleotide sequence ID" value="NZ_BAAAZH010000001.1"/>
</dbReference>
<evidence type="ECO:0008006" key="3">
    <source>
        <dbReference type="Google" id="ProtNLM"/>
    </source>
</evidence>
<dbReference type="EMBL" id="BAAAZH010000001">
    <property type="protein sequence ID" value="GAA4109030.1"/>
    <property type="molecule type" value="Genomic_DNA"/>
</dbReference>
<sequence>MSDARTCHHCGRLEDDAAALLAWTVSVERGRRVSTCTDCSRTHLRAMEGKLDSEYW</sequence>
<reference evidence="2" key="1">
    <citation type="journal article" date="2019" name="Int. J. Syst. Evol. Microbiol.">
        <title>The Global Catalogue of Microorganisms (GCM) 10K type strain sequencing project: providing services to taxonomists for standard genome sequencing and annotation.</title>
        <authorList>
            <consortium name="The Broad Institute Genomics Platform"/>
            <consortium name="The Broad Institute Genome Sequencing Center for Infectious Disease"/>
            <person name="Wu L."/>
            <person name="Ma J."/>
        </authorList>
    </citation>
    <scope>NUCLEOTIDE SEQUENCE [LARGE SCALE GENOMIC DNA]</scope>
    <source>
        <strain evidence="2">JCM 16703</strain>
    </source>
</reference>
<evidence type="ECO:0000313" key="2">
    <source>
        <dbReference type="Proteomes" id="UP001501495"/>
    </source>
</evidence>
<organism evidence="1 2">
    <name type="scientific">Nocardioides fonticola</name>
    <dbReference type="NCBI Taxonomy" id="450363"/>
    <lineage>
        <taxon>Bacteria</taxon>
        <taxon>Bacillati</taxon>
        <taxon>Actinomycetota</taxon>
        <taxon>Actinomycetes</taxon>
        <taxon>Propionibacteriales</taxon>
        <taxon>Nocardioidaceae</taxon>
        <taxon>Nocardioides</taxon>
    </lineage>
</organism>
<gene>
    <name evidence="1" type="ORF">GCM10022215_03130</name>
</gene>
<evidence type="ECO:0000313" key="1">
    <source>
        <dbReference type="EMBL" id="GAA4109030.1"/>
    </source>
</evidence>